<accession>A0AAV7WRJ1</accession>
<sequence>MDNGETTALILLDLSAAFDTVYHRTLKTRLHEIGIQGKALDWIISFLSGRTQRVRLPPFRSEATNIICGVPQGSSLSPTLFNIYMAALAQVAQQHNLNILTYADDTHLILLLTKDPHTAKSNLHEGMESVAEWMKNSRLKLNSDKMEVLILGPTPSAWDDSWWPTALGTPPTPTNHARNLGFVLDSSLTMSKQVNAVSSSCYNTLRMLCRIFKWIPIETRRTVTQALVSSRLDYGNALYTGIQAKDLLHLQRIQNASALLILDIPCRSHISHHLRNLHWLPVDKRITFKLLTHAHKALHDTGLTYLNNRLSFYTPTRQLRSANLALTVVPRIQRKTSGGRSFSYLAAKTWNTLPANLRQTQDLLTFRRLVKPWLFDQ</sequence>
<evidence type="ECO:0000313" key="5">
    <source>
        <dbReference type="Proteomes" id="UP001066276"/>
    </source>
</evidence>
<dbReference type="InterPro" id="IPR000477">
    <property type="entry name" value="RT_dom"/>
</dbReference>
<evidence type="ECO:0000313" key="4">
    <source>
        <dbReference type="EMBL" id="KAJ1215788.1"/>
    </source>
</evidence>
<dbReference type="InterPro" id="IPR043502">
    <property type="entry name" value="DNA/RNA_pol_sf"/>
</dbReference>
<evidence type="ECO:0000256" key="2">
    <source>
        <dbReference type="ARBA" id="ARBA00012180"/>
    </source>
</evidence>
<dbReference type="Pfam" id="PF00078">
    <property type="entry name" value="RVT_1"/>
    <property type="match status" value="1"/>
</dbReference>
<feature type="domain" description="Reverse transcriptase" evidence="3">
    <location>
        <begin position="1"/>
        <end position="184"/>
    </location>
</feature>
<dbReference type="InterPro" id="IPR043128">
    <property type="entry name" value="Rev_trsase/Diguanyl_cyclase"/>
</dbReference>
<dbReference type="GO" id="GO:0004523">
    <property type="term" value="F:RNA-DNA hybrid ribonuclease activity"/>
    <property type="evidence" value="ECO:0007669"/>
    <property type="project" value="UniProtKB-EC"/>
</dbReference>
<gene>
    <name evidence="4" type="ORF">NDU88_003395</name>
</gene>
<evidence type="ECO:0000259" key="3">
    <source>
        <dbReference type="PROSITE" id="PS50878"/>
    </source>
</evidence>
<comment type="caution">
    <text evidence="4">The sequence shown here is derived from an EMBL/GenBank/DDBJ whole genome shotgun (WGS) entry which is preliminary data.</text>
</comment>
<evidence type="ECO:0000256" key="1">
    <source>
        <dbReference type="ARBA" id="ARBA00010879"/>
    </source>
</evidence>
<keyword evidence="5" id="KW-1185">Reference proteome</keyword>
<name>A0AAV7WRJ1_PLEWA</name>
<dbReference type="EC" id="3.1.26.4" evidence="2"/>
<protein>
    <recommendedName>
        <fullName evidence="2">ribonuclease H</fullName>
        <ecNumber evidence="2">3.1.26.4</ecNumber>
    </recommendedName>
</protein>
<dbReference type="PANTHER" id="PTHR33332">
    <property type="entry name" value="REVERSE TRANSCRIPTASE DOMAIN-CONTAINING PROTEIN"/>
    <property type="match status" value="1"/>
</dbReference>
<proteinExistence type="inferred from homology"/>
<dbReference type="Gene3D" id="3.30.70.270">
    <property type="match status" value="1"/>
</dbReference>
<dbReference type="PROSITE" id="PS50878">
    <property type="entry name" value="RT_POL"/>
    <property type="match status" value="1"/>
</dbReference>
<dbReference type="Proteomes" id="UP001066276">
    <property type="component" value="Chromosome 1_1"/>
</dbReference>
<dbReference type="AlphaFoldDB" id="A0AAV7WRJ1"/>
<dbReference type="SUPFAM" id="SSF56672">
    <property type="entry name" value="DNA/RNA polymerases"/>
    <property type="match status" value="1"/>
</dbReference>
<reference evidence="4" key="1">
    <citation type="journal article" date="2022" name="bioRxiv">
        <title>Sequencing and chromosome-scale assembly of the giantPleurodeles waltlgenome.</title>
        <authorList>
            <person name="Brown T."/>
            <person name="Elewa A."/>
            <person name="Iarovenko S."/>
            <person name="Subramanian E."/>
            <person name="Araus A.J."/>
            <person name="Petzold A."/>
            <person name="Susuki M."/>
            <person name="Suzuki K.-i.T."/>
            <person name="Hayashi T."/>
            <person name="Toyoda A."/>
            <person name="Oliveira C."/>
            <person name="Osipova E."/>
            <person name="Leigh N.D."/>
            <person name="Simon A."/>
            <person name="Yun M.H."/>
        </authorList>
    </citation>
    <scope>NUCLEOTIDE SEQUENCE</scope>
    <source>
        <strain evidence="4">20211129_DDA</strain>
        <tissue evidence="4">Liver</tissue>
    </source>
</reference>
<organism evidence="4 5">
    <name type="scientific">Pleurodeles waltl</name>
    <name type="common">Iberian ribbed newt</name>
    <dbReference type="NCBI Taxonomy" id="8319"/>
    <lineage>
        <taxon>Eukaryota</taxon>
        <taxon>Metazoa</taxon>
        <taxon>Chordata</taxon>
        <taxon>Craniata</taxon>
        <taxon>Vertebrata</taxon>
        <taxon>Euteleostomi</taxon>
        <taxon>Amphibia</taxon>
        <taxon>Batrachia</taxon>
        <taxon>Caudata</taxon>
        <taxon>Salamandroidea</taxon>
        <taxon>Salamandridae</taxon>
        <taxon>Pleurodelinae</taxon>
        <taxon>Pleurodeles</taxon>
    </lineage>
</organism>
<comment type="similarity">
    <text evidence="1">Belongs to the beta type-B retroviral polymerase family. HERV class-II K(HML-2) pol subfamily.</text>
</comment>
<dbReference type="EMBL" id="JANPWB010000001">
    <property type="protein sequence ID" value="KAJ1215788.1"/>
    <property type="molecule type" value="Genomic_DNA"/>
</dbReference>